<evidence type="ECO:0000256" key="3">
    <source>
        <dbReference type="ARBA" id="ARBA00022490"/>
    </source>
</evidence>
<gene>
    <name evidence="7" type="ORF">METBIDRAFT_211425</name>
</gene>
<dbReference type="InterPro" id="IPR007244">
    <property type="entry name" value="Naa35_N"/>
</dbReference>
<organism evidence="7 8">
    <name type="scientific">Metschnikowia bicuspidata var. bicuspidata NRRL YB-4993</name>
    <dbReference type="NCBI Taxonomy" id="869754"/>
    <lineage>
        <taxon>Eukaryota</taxon>
        <taxon>Fungi</taxon>
        <taxon>Dikarya</taxon>
        <taxon>Ascomycota</taxon>
        <taxon>Saccharomycotina</taxon>
        <taxon>Pichiomycetes</taxon>
        <taxon>Metschnikowiaceae</taxon>
        <taxon>Metschnikowia</taxon>
    </lineage>
</organism>
<protein>
    <submittedName>
        <fullName evidence="7">Uncharacterized protein</fullName>
    </submittedName>
</protein>
<keyword evidence="8" id="KW-1185">Reference proteome</keyword>
<proteinExistence type="inferred from homology"/>
<dbReference type="GeneID" id="30028015"/>
<dbReference type="EMBL" id="LXTC01000005">
    <property type="protein sequence ID" value="OBA20017.1"/>
    <property type="molecule type" value="Genomic_DNA"/>
</dbReference>
<evidence type="ECO:0000259" key="5">
    <source>
        <dbReference type="Pfam" id="PF04112"/>
    </source>
</evidence>
<dbReference type="InterPro" id="IPR057983">
    <property type="entry name" value="NAA35-like_N"/>
</dbReference>
<keyword evidence="4" id="KW-0812">Transmembrane</keyword>
<comment type="subcellular location">
    <subcellularLocation>
        <location evidence="1">Cytoplasm</location>
    </subcellularLocation>
</comment>
<feature type="domain" description="NAA35-like TPR repeats" evidence="6">
    <location>
        <begin position="323"/>
        <end position="658"/>
    </location>
</feature>
<evidence type="ECO:0000256" key="2">
    <source>
        <dbReference type="ARBA" id="ARBA00006289"/>
    </source>
</evidence>
<evidence type="ECO:0000256" key="1">
    <source>
        <dbReference type="ARBA" id="ARBA00004496"/>
    </source>
</evidence>
<evidence type="ECO:0000256" key="4">
    <source>
        <dbReference type="SAM" id="Phobius"/>
    </source>
</evidence>
<dbReference type="OrthoDB" id="269405at2759"/>
<keyword evidence="4" id="KW-0472">Membrane</keyword>
<dbReference type="InterPro" id="IPR057982">
    <property type="entry name" value="TPR_NAA35"/>
</dbReference>
<keyword evidence="4" id="KW-1133">Transmembrane helix</keyword>
<evidence type="ECO:0000313" key="8">
    <source>
        <dbReference type="Proteomes" id="UP000092555"/>
    </source>
</evidence>
<dbReference type="Proteomes" id="UP000092555">
    <property type="component" value="Unassembled WGS sequence"/>
</dbReference>
<comment type="similarity">
    <text evidence="2">Belongs to the MAK10 family.</text>
</comment>
<accession>A0A1A0H7Z8</accession>
<dbReference type="Pfam" id="PF04112">
    <property type="entry name" value="Mak10"/>
    <property type="match status" value="1"/>
</dbReference>
<dbReference type="PANTHER" id="PTHR21373:SF0">
    <property type="entry name" value="N-ALPHA-ACETYLTRANSFERASE 35, NATC AUXILIARY SUBUNIT"/>
    <property type="match status" value="1"/>
</dbReference>
<keyword evidence="3" id="KW-0963">Cytoplasm</keyword>
<dbReference type="AlphaFoldDB" id="A0A1A0H7Z8"/>
<feature type="transmembrane region" description="Helical" evidence="4">
    <location>
        <begin position="80"/>
        <end position="103"/>
    </location>
</feature>
<evidence type="ECO:0000313" key="7">
    <source>
        <dbReference type="EMBL" id="OBA20017.1"/>
    </source>
</evidence>
<dbReference type="RefSeq" id="XP_018710542.1">
    <property type="nucleotide sequence ID" value="XM_018855039.1"/>
</dbReference>
<dbReference type="PANTHER" id="PTHR21373">
    <property type="entry name" value="GLUCOSE REPRESSIBLE PROTEIN MAK10"/>
    <property type="match status" value="1"/>
</dbReference>
<comment type="caution">
    <text evidence="7">The sequence shown here is derived from an EMBL/GenBank/DDBJ whole genome shotgun (WGS) entry which is preliminary data.</text>
</comment>
<dbReference type="STRING" id="869754.A0A1A0H7Z8"/>
<evidence type="ECO:0000259" key="6">
    <source>
        <dbReference type="Pfam" id="PF25789"/>
    </source>
</evidence>
<dbReference type="Pfam" id="PF25789">
    <property type="entry name" value="TPR_NAA35"/>
    <property type="match status" value="1"/>
</dbReference>
<feature type="domain" description="NAA35-like N-terminal" evidence="5">
    <location>
        <begin position="28"/>
        <end position="187"/>
    </location>
</feature>
<sequence>MTNTKYVDVTTEFFDAVKQMEPGKVNVISSFDMLEGARALEMGNPRLDTGLLELSQEEIRFDASGGQTLPTVVSIMNKLFILYMSWLSGLSLLVTVLSCRYMLDFLQSFRTNGQLQKARFTNPRLHPADYEPASNTNSQLVNIVLRAFVIGLCKTIGFSLNVAKNVLYDEEDIVTRSMNVDFLSLVSLRIASAEIEEAEIWLQQQTQLKNERAFAIAVNQLKLIKTLVQLENVLRIDVQLFMEPKSWGFPPTASSLQVIKLFEAECFEDYPLAAFSRLVQLDCDNKHLPSKNVEITQMEAYRGLANFISSIDEMIKNFTLMKNVSQLQTYLRHNIGFDLAKGANALTRGIFQLYFIRDDRSIAGLNEDLGSITTMLLQTISLCGNSIMDPTQWNIKNSKNVENTKAACLNKMAELLNDLEAASLHKLGAYGNNRCRQRQVNNKNILLWDSLHFNAETIETELFSYGIGDRLSPACSDQPAYGISSYIFLEKLDTMIDVALSGFEQDLYKLHESSVMYWFVSNLCFQAHELITKRIIKINDGKLLSIQALPKKIKGTKAGPKKEALRMEYSRMKEHSVPILTDNVLFHQKFSALSHLSMYHLTKGISSAIEIMTITGGTGETKSYLALDEKLYNLRMKPWSSIGVPEVPSHEEYLRSHQSILELRGLPDSERKQKLLPLIRIARLQLEKATSCCEELCHNLETEPVLRERTRIGNKCEVASWYNNLRKTCEAYKAQLSRLESKIHMLYKLRRSEGCSPYFPIYSLVQQN</sequence>
<reference evidence="7 8" key="1">
    <citation type="submission" date="2016-05" db="EMBL/GenBank/DDBJ databases">
        <title>Comparative genomics of biotechnologically important yeasts.</title>
        <authorList>
            <consortium name="DOE Joint Genome Institute"/>
            <person name="Riley R."/>
            <person name="Haridas S."/>
            <person name="Wolfe K.H."/>
            <person name="Lopes M.R."/>
            <person name="Hittinger C.T."/>
            <person name="Goker M."/>
            <person name="Salamov A."/>
            <person name="Wisecaver J."/>
            <person name="Long T.M."/>
            <person name="Aerts A.L."/>
            <person name="Barry K."/>
            <person name="Choi C."/>
            <person name="Clum A."/>
            <person name="Coughlan A.Y."/>
            <person name="Deshpande S."/>
            <person name="Douglass A.P."/>
            <person name="Hanson S.J."/>
            <person name="Klenk H.-P."/>
            <person name="LaButti K."/>
            <person name="Lapidus A."/>
            <person name="Lindquist E."/>
            <person name="Lipzen A."/>
            <person name="Meier-kolthoff J.P."/>
            <person name="Ohm R.A."/>
            <person name="Otillar R.P."/>
            <person name="Pangilinan J."/>
            <person name="Peng Y."/>
            <person name="Rokas A."/>
            <person name="Rosa C.A."/>
            <person name="Scheuner C."/>
            <person name="Sibirny A.A."/>
            <person name="Slot J.C."/>
            <person name="Stielow J.B."/>
            <person name="Sun H."/>
            <person name="Kurtzman C.P."/>
            <person name="Blackwell M."/>
            <person name="Grigoriev I.V."/>
            <person name="Jeffries T.W."/>
        </authorList>
    </citation>
    <scope>NUCLEOTIDE SEQUENCE [LARGE SCALE GENOMIC DNA]</scope>
    <source>
        <strain evidence="7 8">NRRL YB-4993</strain>
    </source>
</reference>
<name>A0A1A0H7Z8_9ASCO</name>
<dbReference type="GO" id="GO:0031417">
    <property type="term" value="C:NatC complex"/>
    <property type="evidence" value="ECO:0007669"/>
    <property type="project" value="InterPro"/>
</dbReference>